<feature type="transmembrane region" description="Helical" evidence="1">
    <location>
        <begin position="6"/>
        <end position="31"/>
    </location>
</feature>
<proteinExistence type="predicted"/>
<evidence type="ECO:0000313" key="2">
    <source>
        <dbReference type="EMBL" id="MBE6832722.1"/>
    </source>
</evidence>
<dbReference type="AlphaFoldDB" id="A0A928KWL0"/>
<evidence type="ECO:0000256" key="1">
    <source>
        <dbReference type="SAM" id="Phobius"/>
    </source>
</evidence>
<accession>A0A928KWL0</accession>
<sequence length="185" mass="20407">MKRCYGIGIAAFCICLSLFLAGSHFIFWGVMKGSLESDARKSQKIDAGWKAVSAHSDKFSAVLFYDESQSQGSYALYETHNRRPSVGYFLKAEGSLADTDIVEGIQGYGYGNGFAVLSMNKVNAVRVERVLEKENLPKESREVVPGKPFAVTFSSDDHSHNGTITVYDAEGRSIPFDSFVITECY</sequence>
<keyword evidence="1" id="KW-0812">Transmembrane</keyword>
<gene>
    <name evidence="2" type="ORF">E7512_03950</name>
</gene>
<dbReference type="RefSeq" id="WP_326840020.1">
    <property type="nucleotide sequence ID" value="NZ_SVNY01000002.1"/>
</dbReference>
<comment type="caution">
    <text evidence="2">The sequence shown here is derived from an EMBL/GenBank/DDBJ whole genome shotgun (WGS) entry which is preliminary data.</text>
</comment>
<dbReference type="EMBL" id="SVNY01000002">
    <property type="protein sequence ID" value="MBE6832722.1"/>
    <property type="molecule type" value="Genomic_DNA"/>
</dbReference>
<dbReference type="Proteomes" id="UP000754750">
    <property type="component" value="Unassembled WGS sequence"/>
</dbReference>
<protein>
    <submittedName>
        <fullName evidence="2">Uncharacterized protein</fullName>
    </submittedName>
</protein>
<evidence type="ECO:0000313" key="3">
    <source>
        <dbReference type="Proteomes" id="UP000754750"/>
    </source>
</evidence>
<keyword evidence="1" id="KW-0472">Membrane</keyword>
<reference evidence="2" key="1">
    <citation type="submission" date="2019-04" db="EMBL/GenBank/DDBJ databases">
        <title>Evolution of Biomass-Degrading Anaerobic Consortia Revealed by Metagenomics.</title>
        <authorList>
            <person name="Peng X."/>
        </authorList>
    </citation>
    <scope>NUCLEOTIDE SEQUENCE</scope>
    <source>
        <strain evidence="2">SIG551</strain>
    </source>
</reference>
<name>A0A928KWL0_9FIRM</name>
<organism evidence="2 3">
    <name type="scientific">Faecalispora sporosphaeroides</name>
    <dbReference type="NCBI Taxonomy" id="1549"/>
    <lineage>
        <taxon>Bacteria</taxon>
        <taxon>Bacillati</taxon>
        <taxon>Bacillota</taxon>
        <taxon>Clostridia</taxon>
        <taxon>Eubacteriales</taxon>
        <taxon>Oscillospiraceae</taxon>
        <taxon>Faecalispora</taxon>
    </lineage>
</organism>
<keyword evidence="1" id="KW-1133">Transmembrane helix</keyword>